<feature type="compositionally biased region" description="Low complexity" evidence="1">
    <location>
        <begin position="131"/>
        <end position="147"/>
    </location>
</feature>
<name>A0ABX6P533_9BURK</name>
<feature type="compositionally biased region" description="Low complexity" evidence="1">
    <location>
        <begin position="52"/>
        <end position="84"/>
    </location>
</feature>
<evidence type="ECO:0000313" key="2">
    <source>
        <dbReference type="EMBL" id="QJW85179.1"/>
    </source>
</evidence>
<dbReference type="Pfam" id="PF02515">
    <property type="entry name" value="CoA_transf_3"/>
    <property type="match status" value="1"/>
</dbReference>
<organism evidence="2 3">
    <name type="scientific">Ramlibacter terrae</name>
    <dbReference type="NCBI Taxonomy" id="2732511"/>
    <lineage>
        <taxon>Bacteria</taxon>
        <taxon>Pseudomonadati</taxon>
        <taxon>Pseudomonadota</taxon>
        <taxon>Betaproteobacteria</taxon>
        <taxon>Burkholderiales</taxon>
        <taxon>Comamonadaceae</taxon>
        <taxon>Ramlibacter</taxon>
    </lineage>
</organism>
<protein>
    <recommendedName>
        <fullName evidence="4">CoA transferase</fullName>
    </recommendedName>
</protein>
<reference evidence="2 3" key="1">
    <citation type="submission" date="2020-05" db="EMBL/GenBank/DDBJ databases">
        <title>Ramlibacter rhizophilus sp. nov., isolated from rhizosphere soil of national flower Mugunghwa from South Korea.</title>
        <authorList>
            <person name="Zheng-Fei Y."/>
            <person name="Huan T."/>
        </authorList>
    </citation>
    <scope>NUCLEOTIDE SEQUENCE [LARGE SCALE GENOMIC DNA]</scope>
    <source>
        <strain evidence="2 3">H242</strain>
    </source>
</reference>
<dbReference type="Gene3D" id="3.40.50.10540">
    <property type="entry name" value="Crotonobetainyl-coa:carnitine coa-transferase, domain 1"/>
    <property type="match status" value="1"/>
</dbReference>
<dbReference type="SUPFAM" id="SSF89796">
    <property type="entry name" value="CoA-transferase family III (CaiB/BaiF)"/>
    <property type="match status" value="1"/>
</dbReference>
<dbReference type="InterPro" id="IPR023606">
    <property type="entry name" value="CoA-Trfase_III_dom_1_sf"/>
</dbReference>
<gene>
    <name evidence="2" type="ORF">HK414_22295</name>
</gene>
<evidence type="ECO:0008006" key="4">
    <source>
        <dbReference type="Google" id="ProtNLM"/>
    </source>
</evidence>
<sequence length="147" mass="14948">MRVVEMGSVVLAPYAAQLLADLGADVVKIEPPKAATSPATGASAGIREWRRSTSAATGASAAWSSTPRTRTASTRSGASSPAPTCSCTTCAPIPPRGSAWPTSRYAPPTNALSTAAPTGSEPRVATARGQPTTTSSRPSRAPRASRR</sequence>
<evidence type="ECO:0000313" key="3">
    <source>
        <dbReference type="Proteomes" id="UP000500826"/>
    </source>
</evidence>
<proteinExistence type="predicted"/>
<feature type="region of interest" description="Disordered" evidence="1">
    <location>
        <begin position="32"/>
        <end position="147"/>
    </location>
</feature>
<feature type="compositionally biased region" description="Low complexity" evidence="1">
    <location>
        <begin position="32"/>
        <end position="45"/>
    </location>
</feature>
<keyword evidence="3" id="KW-1185">Reference proteome</keyword>
<dbReference type="InterPro" id="IPR003673">
    <property type="entry name" value="CoA-Trfase_fam_III"/>
</dbReference>
<dbReference type="Proteomes" id="UP000500826">
    <property type="component" value="Chromosome"/>
</dbReference>
<evidence type="ECO:0000256" key="1">
    <source>
        <dbReference type="SAM" id="MobiDB-lite"/>
    </source>
</evidence>
<accession>A0ABX6P533</accession>
<dbReference type="EMBL" id="CP053418">
    <property type="protein sequence ID" value="QJW85179.1"/>
    <property type="molecule type" value="Genomic_DNA"/>
</dbReference>